<feature type="domain" description="Thoeris protein ThsB TIR-like" evidence="1">
    <location>
        <begin position="9"/>
        <end position="112"/>
    </location>
</feature>
<dbReference type="InterPro" id="IPR015032">
    <property type="entry name" value="ThsB__TIR-like_domain"/>
</dbReference>
<organism evidence="2 3">
    <name type="scientific">Psychroserpens algicola</name>
    <dbReference type="NCBI Taxonomy" id="1719034"/>
    <lineage>
        <taxon>Bacteria</taxon>
        <taxon>Pseudomonadati</taxon>
        <taxon>Bacteroidota</taxon>
        <taxon>Flavobacteriia</taxon>
        <taxon>Flavobacteriales</taxon>
        <taxon>Flavobacteriaceae</taxon>
        <taxon>Psychroserpens</taxon>
    </lineage>
</organism>
<dbReference type="Gene3D" id="3.40.50.11200">
    <property type="match status" value="1"/>
</dbReference>
<proteinExistence type="predicted"/>
<sequence>MTIKERNCFVSYHHEYDQKFVQLLRQIKKGMKISDYSLKDDISHYSDEKIYQTIRKKMRSCSVTIVLIGERTGYRKWLDWEIWASLRGYKNSKDPKKSFRPNGLLAIYLPTKNHSVPRRLQENIDSGYAVSMNWRNLERDLESKINYAIWKRDYASHEIKNSLERLDRNYLSFLGFKI</sequence>
<dbReference type="EMBL" id="JALPQF010000001">
    <property type="protein sequence ID" value="MCK8479072.1"/>
    <property type="molecule type" value="Genomic_DNA"/>
</dbReference>
<dbReference type="SUPFAM" id="SSF52206">
    <property type="entry name" value="Hypothetical protein MTH538"/>
    <property type="match status" value="1"/>
</dbReference>
<comment type="caution">
    <text evidence="2">The sequence shown here is derived from an EMBL/GenBank/DDBJ whole genome shotgun (WGS) entry which is preliminary data.</text>
</comment>
<accession>A0ABT0H3X2</accession>
<evidence type="ECO:0000259" key="1">
    <source>
        <dbReference type="Pfam" id="PF08937"/>
    </source>
</evidence>
<keyword evidence="3" id="KW-1185">Reference proteome</keyword>
<dbReference type="Proteomes" id="UP001203687">
    <property type="component" value="Unassembled WGS sequence"/>
</dbReference>
<protein>
    <submittedName>
        <fullName evidence="2">TIR domain-containing protein</fullName>
    </submittedName>
</protein>
<dbReference type="RefSeq" id="WP_248411508.1">
    <property type="nucleotide sequence ID" value="NZ_JALPQF010000001.1"/>
</dbReference>
<dbReference type="InterPro" id="IPR036490">
    <property type="entry name" value="ThsB_TIR-like_sf"/>
</dbReference>
<evidence type="ECO:0000313" key="3">
    <source>
        <dbReference type="Proteomes" id="UP001203687"/>
    </source>
</evidence>
<evidence type="ECO:0000313" key="2">
    <source>
        <dbReference type="EMBL" id="MCK8479072.1"/>
    </source>
</evidence>
<gene>
    <name evidence="2" type="ORF">MUY34_00490</name>
</gene>
<dbReference type="Pfam" id="PF08937">
    <property type="entry name" value="ThsB_TIR"/>
    <property type="match status" value="1"/>
</dbReference>
<name>A0ABT0H3X2_9FLAO</name>
<reference evidence="2" key="1">
    <citation type="submission" date="2022-04" db="EMBL/GenBank/DDBJ databases">
        <authorList>
            <person name="Ren T."/>
        </authorList>
    </citation>
    <scope>NUCLEOTIDE SEQUENCE</scope>
    <source>
        <strain evidence="2">F63249</strain>
    </source>
</reference>